<name>A0A8J5SM89_ZIZPA</name>
<dbReference type="OrthoDB" id="685855at2759"/>
<reference evidence="1" key="2">
    <citation type="submission" date="2021-02" db="EMBL/GenBank/DDBJ databases">
        <authorList>
            <person name="Kimball J.A."/>
            <person name="Haas M.W."/>
            <person name="Macchietto M."/>
            <person name="Kono T."/>
            <person name="Duquette J."/>
            <person name="Shao M."/>
        </authorList>
    </citation>
    <scope>NUCLEOTIDE SEQUENCE</scope>
    <source>
        <tissue evidence="1">Fresh leaf tissue</tissue>
    </source>
</reference>
<dbReference type="EMBL" id="JAAALK010000283">
    <property type="protein sequence ID" value="KAG8076715.1"/>
    <property type="molecule type" value="Genomic_DNA"/>
</dbReference>
<dbReference type="Proteomes" id="UP000729402">
    <property type="component" value="Unassembled WGS sequence"/>
</dbReference>
<evidence type="ECO:0000313" key="2">
    <source>
        <dbReference type="Proteomes" id="UP000729402"/>
    </source>
</evidence>
<keyword evidence="2" id="KW-1185">Reference proteome</keyword>
<protein>
    <submittedName>
        <fullName evidence="1">Uncharacterized protein</fullName>
    </submittedName>
</protein>
<evidence type="ECO:0000313" key="1">
    <source>
        <dbReference type="EMBL" id="KAG8076715.1"/>
    </source>
</evidence>
<sequence length="119" mass="12957">MVSDLAPDSVDSREAGRSWGGGRVLFIVMQLFIGLEPDITIGPKALLLRSPRSPRMWDSDLVWLSHVYVLVGDAKNCLLSPHVGLKPHTSLHKDYRGSGHGLELDKTMSCLATSSSMGI</sequence>
<reference evidence="1" key="1">
    <citation type="journal article" date="2021" name="bioRxiv">
        <title>Whole Genome Assembly and Annotation of Northern Wild Rice, Zizania palustris L., Supports a Whole Genome Duplication in the Zizania Genus.</title>
        <authorList>
            <person name="Haas M."/>
            <person name="Kono T."/>
            <person name="Macchietto M."/>
            <person name="Millas R."/>
            <person name="McGilp L."/>
            <person name="Shao M."/>
            <person name="Duquette J."/>
            <person name="Hirsch C.N."/>
            <person name="Kimball J."/>
        </authorList>
    </citation>
    <scope>NUCLEOTIDE SEQUENCE</scope>
    <source>
        <tissue evidence="1">Fresh leaf tissue</tissue>
    </source>
</reference>
<gene>
    <name evidence="1" type="ORF">GUJ93_ZPchr0006g46289</name>
</gene>
<accession>A0A8J5SM89</accession>
<organism evidence="1 2">
    <name type="scientific">Zizania palustris</name>
    <name type="common">Northern wild rice</name>
    <dbReference type="NCBI Taxonomy" id="103762"/>
    <lineage>
        <taxon>Eukaryota</taxon>
        <taxon>Viridiplantae</taxon>
        <taxon>Streptophyta</taxon>
        <taxon>Embryophyta</taxon>
        <taxon>Tracheophyta</taxon>
        <taxon>Spermatophyta</taxon>
        <taxon>Magnoliopsida</taxon>
        <taxon>Liliopsida</taxon>
        <taxon>Poales</taxon>
        <taxon>Poaceae</taxon>
        <taxon>BOP clade</taxon>
        <taxon>Oryzoideae</taxon>
        <taxon>Oryzeae</taxon>
        <taxon>Zizaniinae</taxon>
        <taxon>Zizania</taxon>
    </lineage>
</organism>
<comment type="caution">
    <text evidence="1">The sequence shown here is derived from an EMBL/GenBank/DDBJ whole genome shotgun (WGS) entry which is preliminary data.</text>
</comment>
<proteinExistence type="predicted"/>
<dbReference type="AlphaFoldDB" id="A0A8J5SM89"/>